<feature type="transmembrane region" description="Helical" evidence="17">
    <location>
        <begin position="4029"/>
        <end position="4051"/>
    </location>
</feature>
<feature type="disulfide bond" evidence="14">
    <location>
        <begin position="3079"/>
        <end position="3089"/>
    </location>
</feature>
<feature type="domain" description="Sushi" evidence="21">
    <location>
        <begin position="3451"/>
        <end position="3512"/>
    </location>
</feature>
<feature type="disulfide bond" evidence="15">
    <location>
        <begin position="3880"/>
        <end position="3907"/>
    </location>
</feature>
<dbReference type="OrthoDB" id="536948at2759"/>
<dbReference type="SUPFAM" id="SSF57535">
    <property type="entry name" value="Complement control module/SCR domain"/>
    <property type="match status" value="6"/>
</dbReference>
<evidence type="ECO:0000256" key="16">
    <source>
        <dbReference type="PROSITE-ProRule" id="PRU00461"/>
    </source>
</evidence>
<dbReference type="InterPro" id="IPR013032">
    <property type="entry name" value="EGF-like_CS"/>
</dbReference>
<feature type="disulfide bond" evidence="14">
    <location>
        <begin position="1692"/>
        <end position="1756"/>
    </location>
</feature>
<dbReference type="GO" id="GO:0048646">
    <property type="term" value="P:anatomical structure formation involved in morphogenesis"/>
    <property type="evidence" value="ECO:0007669"/>
    <property type="project" value="UniProtKB-ARBA"/>
</dbReference>
<feature type="disulfide bond" evidence="14">
    <location>
        <begin position="2382"/>
        <end position="2446"/>
    </location>
</feature>
<dbReference type="InterPro" id="IPR000436">
    <property type="entry name" value="Sushi_SCR_CCP_dom"/>
</dbReference>
<feature type="domain" description="EGF-like" evidence="19">
    <location>
        <begin position="3610"/>
        <end position="3646"/>
    </location>
</feature>
<dbReference type="Gene3D" id="2.10.25.10">
    <property type="entry name" value="Laminin"/>
    <property type="match status" value="13"/>
</dbReference>
<dbReference type="SUPFAM" id="SSF57196">
    <property type="entry name" value="EGF/Laminin"/>
    <property type="match status" value="13"/>
</dbReference>
<dbReference type="Pfam" id="PF12661">
    <property type="entry name" value="hEGF"/>
    <property type="match status" value="3"/>
</dbReference>
<feature type="domain" description="SRCR" evidence="20">
    <location>
        <begin position="1909"/>
        <end position="2009"/>
    </location>
</feature>
<dbReference type="SMART" id="SM00032">
    <property type="entry name" value="CCP"/>
    <property type="match status" value="6"/>
</dbReference>
<evidence type="ECO:0000256" key="14">
    <source>
        <dbReference type="PROSITE-ProRule" id="PRU00196"/>
    </source>
</evidence>
<feature type="disulfide bond" evidence="14">
    <location>
        <begin position="3420"/>
        <end position="3430"/>
    </location>
</feature>
<dbReference type="SMART" id="SM00179">
    <property type="entry name" value="EGF_CA"/>
    <property type="match status" value="13"/>
</dbReference>
<dbReference type="Pfam" id="PF00084">
    <property type="entry name" value="Sushi"/>
    <property type="match status" value="6"/>
</dbReference>
<dbReference type="FunFam" id="3.10.250.10:FF:000016">
    <property type="entry name" value="Scavenger receptor cysteine-rich protein type 12"/>
    <property type="match status" value="2"/>
</dbReference>
<dbReference type="InterPro" id="IPR000152">
    <property type="entry name" value="EGF-type_Asp/Asn_hydroxyl_site"/>
</dbReference>
<dbReference type="PROSITE" id="PS00420">
    <property type="entry name" value="SRCR_1"/>
    <property type="match status" value="22"/>
</dbReference>
<evidence type="ECO:0000256" key="4">
    <source>
        <dbReference type="ARBA" id="ARBA00022536"/>
    </source>
</evidence>
<evidence type="ECO:0000256" key="9">
    <source>
        <dbReference type="ARBA" id="ARBA00023136"/>
    </source>
</evidence>
<evidence type="ECO:0000256" key="6">
    <source>
        <dbReference type="ARBA" id="ARBA00022729"/>
    </source>
</evidence>
<dbReference type="SMART" id="SM00202">
    <property type="entry name" value="SR"/>
    <property type="match status" value="28"/>
</dbReference>
<dbReference type="GO" id="GO:0035282">
    <property type="term" value="P:segmentation"/>
    <property type="evidence" value="ECO:0007669"/>
    <property type="project" value="UniProtKB-ARBA"/>
</dbReference>
<dbReference type="Pfam" id="PF00530">
    <property type="entry name" value="SRCR"/>
    <property type="match status" value="28"/>
</dbReference>
<evidence type="ECO:0000256" key="13">
    <source>
        <dbReference type="PROSITE-ProRule" id="PRU00076"/>
    </source>
</evidence>
<evidence type="ECO:0000256" key="5">
    <source>
        <dbReference type="ARBA" id="ARBA00022692"/>
    </source>
</evidence>
<feature type="domain" description="Sushi" evidence="21">
    <location>
        <begin position="3550"/>
        <end position="3611"/>
    </location>
</feature>
<dbReference type="InterPro" id="IPR035976">
    <property type="entry name" value="Sushi/SCR/CCP_sf"/>
</dbReference>
<feature type="disulfide bond" evidence="14">
    <location>
        <begin position="3272"/>
        <end position="3336"/>
    </location>
</feature>
<dbReference type="Gene3D" id="2.10.70.10">
    <property type="entry name" value="Complement Module, domain 1"/>
    <property type="match status" value="6"/>
</dbReference>
<dbReference type="CDD" id="cd00054">
    <property type="entry name" value="EGF_CA"/>
    <property type="match status" value="12"/>
</dbReference>
<evidence type="ECO:0000256" key="17">
    <source>
        <dbReference type="SAM" id="Phobius"/>
    </source>
</evidence>
<dbReference type="SUPFAM" id="SSF56487">
    <property type="entry name" value="SRCR-like"/>
    <property type="match status" value="28"/>
</dbReference>
<feature type="disulfide bond" evidence="14">
    <location>
        <begin position="2426"/>
        <end position="2436"/>
    </location>
</feature>
<feature type="disulfide bond" evidence="13">
    <location>
        <begin position="3238"/>
        <end position="3247"/>
    </location>
</feature>
<feature type="domain" description="SRCR" evidence="20">
    <location>
        <begin position="3257"/>
        <end position="3347"/>
    </location>
</feature>
<feature type="domain" description="Sushi" evidence="21">
    <location>
        <begin position="3947"/>
        <end position="4011"/>
    </location>
</feature>
<feature type="disulfide bond" evidence="14">
    <location>
        <begin position="699"/>
        <end position="709"/>
    </location>
</feature>
<dbReference type="Gene3D" id="3.10.250.10">
    <property type="entry name" value="SRCR-like domain"/>
    <property type="match status" value="28"/>
</dbReference>
<dbReference type="FunFam" id="3.10.250.10:FF:000005">
    <property type="entry name" value="Neurotrypsin isoform A"/>
    <property type="match status" value="1"/>
</dbReference>
<dbReference type="Proteomes" id="UP000694845">
    <property type="component" value="Unplaced"/>
</dbReference>
<dbReference type="PRINTS" id="PR00258">
    <property type="entry name" value="SPERACTRCPTR"/>
</dbReference>
<feature type="disulfide bond" evidence="14">
    <location>
        <begin position="2184"/>
        <end position="2194"/>
    </location>
</feature>
<feature type="disulfide bond" evidence="14">
    <location>
        <begin position="3375"/>
        <end position="3439"/>
    </location>
</feature>
<feature type="disulfide bond" evidence="14">
    <location>
        <begin position="3035"/>
        <end position="3099"/>
    </location>
</feature>
<dbReference type="SMART" id="SM00181">
    <property type="entry name" value="EGF"/>
    <property type="match status" value="13"/>
</dbReference>
<feature type="domain" description="SRCR" evidence="20">
    <location>
        <begin position="632"/>
        <end position="730"/>
    </location>
</feature>
<dbReference type="PANTHER" id="PTHR19331">
    <property type="entry name" value="SCAVENGER RECEPTOR DOMAIN-CONTAINING"/>
    <property type="match status" value="1"/>
</dbReference>
<feature type="disulfide bond" evidence="14">
    <location>
        <begin position="806"/>
        <end position="867"/>
    </location>
</feature>
<feature type="domain" description="SRCR" evidence="20">
    <location>
        <begin position="2664"/>
        <end position="2765"/>
    </location>
</feature>
<feature type="disulfide bond" evidence="13">
    <location>
        <begin position="308"/>
        <end position="317"/>
    </location>
</feature>
<feature type="disulfide bond" evidence="14">
    <location>
        <begin position="793"/>
        <end position="857"/>
    </location>
</feature>
<dbReference type="InterPro" id="IPR036772">
    <property type="entry name" value="SRCR-like_dom_sf"/>
</dbReference>
<feature type="domain" description="SRCR" evidence="20">
    <location>
        <begin position="3113"/>
        <end position="3214"/>
    </location>
</feature>
<feature type="disulfide bond" evidence="14">
    <location>
        <begin position="2140"/>
        <end position="2204"/>
    </location>
</feature>
<feature type="disulfide bond" evidence="14">
    <location>
        <begin position="2873"/>
        <end position="2883"/>
    </location>
</feature>
<feature type="domain" description="EGF-like" evidence="19">
    <location>
        <begin position="730"/>
        <end position="764"/>
    </location>
</feature>
<feature type="domain" description="SRCR" evidence="20">
    <location>
        <begin position="1667"/>
        <end position="1767"/>
    </location>
</feature>
<feature type="disulfide bond" evidence="14">
    <location>
        <begin position="392"/>
        <end position="402"/>
    </location>
</feature>
<evidence type="ECO:0000256" key="8">
    <source>
        <dbReference type="ARBA" id="ARBA00022989"/>
    </source>
</evidence>
<feature type="domain" description="Sushi" evidence="21">
    <location>
        <begin position="3748"/>
        <end position="3810"/>
    </location>
</feature>
<dbReference type="PROSITE" id="PS00010">
    <property type="entry name" value="ASX_HYDROXYL"/>
    <property type="match status" value="1"/>
</dbReference>
<dbReference type="SMART" id="SM00135">
    <property type="entry name" value="LY"/>
    <property type="match status" value="5"/>
</dbReference>
<feature type="disulfide bond" evidence="14">
    <location>
        <begin position="3285"/>
        <end position="3346"/>
    </location>
</feature>
<dbReference type="GO" id="GO:0048863">
    <property type="term" value="P:stem cell differentiation"/>
    <property type="evidence" value="ECO:0007669"/>
    <property type="project" value="UniProtKB-ARBA"/>
</dbReference>
<feature type="domain" description="Sushi" evidence="21">
    <location>
        <begin position="3848"/>
        <end position="3909"/>
    </location>
</feature>
<keyword evidence="4 13" id="KW-0245">EGF-like domain</keyword>
<feature type="domain" description="SRCR" evidence="20">
    <location>
        <begin position="1461"/>
        <end position="1561"/>
    </location>
</feature>
<feature type="domain" description="EGF-like" evidence="19">
    <location>
        <begin position="3809"/>
        <end position="3845"/>
    </location>
</feature>
<dbReference type="InterPro" id="IPR000742">
    <property type="entry name" value="EGF"/>
</dbReference>
<feature type="domain" description="SRCR" evidence="20">
    <location>
        <begin position="1009"/>
        <end position="1110"/>
    </location>
</feature>
<feature type="disulfide bond" evidence="14">
    <location>
        <begin position="1978"/>
        <end position="1988"/>
    </location>
</feature>
<dbReference type="PROSITE" id="PS51120">
    <property type="entry name" value="LDLRB"/>
    <property type="match status" value="3"/>
</dbReference>
<feature type="disulfide bond" evidence="14">
    <location>
        <begin position="2734"/>
        <end position="2744"/>
    </location>
</feature>
<feature type="disulfide bond" evidence="14">
    <location>
        <begin position="1499"/>
        <end position="1560"/>
    </location>
</feature>
<feature type="domain" description="SRCR" evidence="20">
    <location>
        <begin position="426"/>
        <end position="528"/>
    </location>
</feature>
<evidence type="ECO:0000256" key="18">
    <source>
        <dbReference type="SAM" id="SignalP"/>
    </source>
</evidence>
<feature type="domain" description="SRCR" evidence="20">
    <location>
        <begin position="1770"/>
        <end position="1871"/>
    </location>
</feature>
<feature type="domain" description="Sushi" evidence="21">
    <location>
        <begin position="3649"/>
        <end position="3710"/>
    </location>
</feature>
<comment type="caution">
    <text evidence="14">Lacks conserved residue(s) required for the propagation of feature annotation.</text>
</comment>
<feature type="disulfide bond" evidence="14">
    <location>
        <begin position="1736"/>
        <end position="1746"/>
    </location>
</feature>
<keyword evidence="3" id="KW-0964">Secreted</keyword>
<feature type="disulfide bond" evidence="14">
    <location>
        <begin position="1934"/>
        <end position="1998"/>
    </location>
</feature>
<feature type="disulfide bond" evidence="14">
    <location>
        <begin position="1241"/>
        <end position="1305"/>
    </location>
</feature>
<evidence type="ECO:0000256" key="1">
    <source>
        <dbReference type="ARBA" id="ARBA00004167"/>
    </source>
</evidence>
<dbReference type="FunFam" id="3.10.250.10:FF:000007">
    <property type="entry name" value="Soluble scavenger receptor cysteine-rich domain-containing protein SSC5D"/>
    <property type="match status" value="5"/>
</dbReference>
<feature type="disulfide bond" evidence="14">
    <location>
        <begin position="1705"/>
        <end position="1766"/>
    </location>
</feature>
<feature type="domain" description="EGF-like" evidence="19">
    <location>
        <begin position="2765"/>
        <end position="2800"/>
    </location>
</feature>
<evidence type="ECO:0000259" key="20">
    <source>
        <dbReference type="PROSITE" id="PS50287"/>
    </source>
</evidence>
<evidence type="ECO:0000259" key="21">
    <source>
        <dbReference type="PROSITE" id="PS50923"/>
    </source>
</evidence>
<dbReference type="FunFam" id="3.10.250.10:FF:000026">
    <property type="entry name" value="Tequila, isoform D"/>
    <property type="match status" value="6"/>
</dbReference>
<feature type="disulfide bond" evidence="14">
    <location>
        <begin position="2530"/>
        <end position="2540"/>
    </location>
</feature>
<feature type="disulfide bond" evidence="14">
    <location>
        <begin position="2153"/>
        <end position="2214"/>
    </location>
</feature>
<name>A0A8B8A3E8_ACAPL</name>
<feature type="domain" description="SRCR" evidence="20">
    <location>
        <begin position="1319"/>
        <end position="1423"/>
    </location>
</feature>
<dbReference type="PROSITE" id="PS50287">
    <property type="entry name" value="SRCR_2"/>
    <property type="match status" value="28"/>
</dbReference>
<feature type="disulfide bond" evidence="14">
    <location>
        <begin position="1285"/>
        <end position="1295"/>
    </location>
</feature>
<dbReference type="GO" id="GO:0048732">
    <property type="term" value="P:gland development"/>
    <property type="evidence" value="ECO:0007669"/>
    <property type="project" value="UniProtKB-ARBA"/>
</dbReference>
<dbReference type="PROSITE" id="PS00022">
    <property type="entry name" value="EGF_1"/>
    <property type="match status" value="13"/>
</dbReference>
<dbReference type="GO" id="GO:0030097">
    <property type="term" value="P:hemopoiesis"/>
    <property type="evidence" value="ECO:0007669"/>
    <property type="project" value="UniProtKB-ARBA"/>
</dbReference>
<feature type="disulfide bond" evidence="14">
    <location>
        <begin position="1254"/>
        <end position="1315"/>
    </location>
</feature>
<sequence length="4086" mass="435509">MLRIFLQTLVAAATFQIIDAVDFALIADLMTGAIYAGSMSQNLSDLARLPLSGVSRPVAVDYDPVDRMVYWTDVASLPSPKISRAYLNGGNQMTLVDSVEVPDGLALDVVARMMYWTDDDLRHVARAPMDGNGTTEIILERLDHPRAIIVDHDNGHIYWTDWGQIAKVERADLNGENRTVIIDTDLFWPNGIAKDDNYLYWCDAYLDKVERSDLLGNNRTLIIDLSSLYRPIHPFDVAVYDEYVFLTDWADSVIRRVSSNGTSEFFGPALFAQAGGIHIYREPSYCNSSLCNSNGTCVDVIGGFSCDCQTGYDGPTCEYAGLRLIGNTTRSEGRLEIFLNGEWGTVCNTSWGLADAHVACRQLGFPAGAIKVTSGSMYGGGVGPIHLDNFGCTGQENFLEACPHASTGVHDCTHSADVGVLCSPSVRLVNGSRPNEGRVEVFWNDTWGTVCDDGWGVDEATVVCRELGFAGARAEAFPRALFGEGQGLQIVLDDVRCVGDEDTLFQCQHRVPGSHNCLHYEDAGVRCAELRLVGGRTRNEGRLEILTNGVWGTVCDDSWGLQDARVACRQLGFPNAISATQGGTFRSGGGPIHIGNVTCSGQESSLQICPVDIRPTQCTHSEDAGVVCSPSVRLVNGGSASEGRVEIFFRDTWGTVCDDLWDTRDASVVCRELGFSRALSVGYYGSGFGLQILLDNVACSGDEATLFDCSHPGPGNHNCAHFEDAGLQCDACSHDFCTNGGTCNTLPGGIFCHCPAGFDGPSCEFAGLRLVGGNLRSEGRLEVLLSGEWGTVCDRSWGLEEAQVACRQLGFPWAVEATLGGSFAGGTGPVHLQGVMCNGQESNLLNCSHSGIGVHNCTHAEDAGVVCNPRVRLVNGQSPSEGRVEVFWNSAWWTICDDYWGINDATVICRELGYSRAVQALRYAEFGEGVVDTLLDDLHCRGDEETVFDCQHRGPQIHDCTHREDAGVECEPCDSMPCLNGGSCSSFPGNFSCQCREGYSGPACEIVELRLIGGRTRNEGRIEIFLNGTWGTLCDNLWGLEEAQVACRQLGFPGVMEVAPDRSLYGDGFGPIHLDNISCIGDENGLESCQHRGIGVHNCNHSMDAVVSCNSAVRLVDGSTTNEGRVEVFYNGVWGTVCDDGWSSTDANVVCRELGFGEAAHALAGGIFGPAGELDILLDNLNCQGNEQTLFGCQHAGLWNHDCTHSEDAGVSCANIRLEDGNSRNEGRVEIFLSGEWGTVCDDSWGMEEARVVCRQLGFPGAIDATLGGVFPRGTGPIYLTGVMCSSLDSSLQSCPRDENRAHNCTHSQDAGVICSRAVRLENGQSSNEGRVEVFWDGSWWTICDIDWNIIDAGIVCRELGFSRAVHAVPGGTFGGNFGLSILQPSRYCFASDETLIDCGYRRQAFSSFPFCSHAYDAGVRCEPCDSRPCMNGGNCQSTTIGFTCHCPAGFSGPTCAVAELRLVDGSNRYEGRLEISINGTWGTVCGDLWDLQDAQVACRQLGFPGVIRETHGGSFGNGTGPIYLDDVICTGDEENLESCVHAGIGIHNCDHSNDVGVVCEPAVRLVGGSTSNEGRVEVFSGGVWGTICDDRWDLMNAAVVCRELGLGGALDALSRAAFGGGYGLEILLDNVACIGDEDTVFDCRHPGLGNHNCGHSEDAGVRCGRLRLADGNSYKDGRVEVFLNGVWGTVCDDSWGRQDAQVACRQLGFPGAIEAIPAGSFGAGDGPIHLNDVACTGLESDLHSCSHSGVGVHNCTHSEDAGVICDHSVRLVDGSSSNEGRVEVFLNGSWGTVCDDFWGIFDATVVCRQLGFSRAVRALTGGAFGGNYGLEILLDNVACRGDEQTIFNCPHKGVGIHNCGHYQDAGVRCEPCDSEPCMNGGSCTSSSTNFTCSCAPGYSGLTCEFAELRLVGGSTRNEGRLEIFLNGTWGTVCGDHWDLRDAQVACRQLGFPGVTDAVATGSYGNGTGPIYLDDLMCTGRESNLESCIHSGIGVNNCNHAQDVAIACSLAVRLADGSSSNEGRVEVYSNSVWGTICDDYWDLNDAAVICRELGRGGALRALTGAVFGGGYGLDILLDNVECTGDEETVFSCSHNGVGIHNCRHYEDAGVRCGEIRLVGGDTHNEGRLEIFTNGQWGTVCDDSWGFQDAQVACRQLGFPGAIRAAEGGLFGVGTGPIHLDDVSCTGLENNLTSCPHRGIGVHNCTHDDDAGVKCNPSIRLVDGLSSNEGRVEVYYNGAWGTICHDSWSLNDARVVCRQLGYSRAMRALTGGAFGENFGLQILLDNVACRGREETLFDCRHNGVGIHNCGHQEDAGVRCEPCDSDPCLNGGICSSFVSGFTCNCSMGYSGPTCAFAELRLVNGSKPYEGRLEIFLNGTWGSVCGDQWGIHDAQVACRQLGFPQAVAATPGGSYGSGTGPVYLDDLVCTGREGNLESCRHNGLGVHNCSHTNDAGVICSPRVRLVDGSNQKEGRVEVFSGVAWGTVCDDGWDLRDATVVCRELGFGRAVRALKGAAFGQNSGLPIALGNLACSGDEQTILDCRQGALGINYCYHSEDAGVQCDNIRLSGGNNFSEGRVEVFVNGQWGTVCDRSWNIEDARVACRQLGFPDAMEAIQGGSFEGGSGPIHLADLGCAGTESDLPSCPHAGVQNCSHDDDAGLKCIPRVRLVNGASSNEGRVEVYWSGSWGTVCNDFWSFNDARVICRELGFSRALRAITDGSFGGNYALDIFLDNVFCTGTEVTIFDCPHAGLGVHNCRHHEDAGVRCEPCDSELCLNGATCTSSYSGRYTCHCLTGFSGRHCENAELRLVGGSTRNEGRLEIFLNGTWGTVCGDHWDLRDAQVACRQLGFPNVTEALRGGSFGSGTGPIYLDDLLCTGRESNLESCAHSGVGVHNCNHTNDAGVICQPRVRLADGSSSNEGRVEVYSNGVWGTICDDYWDLNDAAVICRELGFGGALRALTGAFFGGGYGLDILLDNIECTGDEETVFNCSHNGVGIHDCAHFEDAGVRCEKLRLVNGTIPNEGRLEVFLNGEWGIICGNSWGLEEAEVSCRQLGFPAAVEATQGSLFGLATGPVHLRNVTCTGVENDFENCQYDTTGFDNCNLSEVAGVVCSPSVRLVDGSGSYEGRVEVYWNGAWGTVCDDYWGLSDATVVCRELGFSNAIRALGSAFFGGGYGLDILLDNVDCTGQEDTIFQCRHRGVGVHDCRHYEDAGVRCDPCGYNPCRNGGNCTITSSGFSCQCSDGYTGLTCNVSDLRLNPDGRIEIFLNGEWGTICGNSWDIEDAQVACRQLGFPNATSAIKGGILGSGTGPIHLSNISCTGLEDNLEQCLHTRNPTHNCNHSQDAGVTCAPSVRLVNGMVPTEGLVEVFLGGSWGYICDSVLPPAWDLDAANVVCRELGFVSAVQALRWPGPSPPVLLSDVDCEGDERSLLECRVFNNNQLCLPGDGVGVRCIVGCQIAPEPFSIVMIRPPQRVAYSPGESVRYFCLDGYLLVGSAVRVCQSNQTWSGQPAACIEDPCISNPCLNEATCDSDPNGFDCVCPAGYEGPTCSDVAHCVLAPNSSNVIVVVSGQQDLYLPGDWVEYDCPAGYHLNGSAVRICLSDFSWSGQQTDCVGENCGDRPCLYGGTCTSSVDGFTCKCPSGYEGRICETVVQCVLRPDPADLLMVVSGQQSVYLSGDTVEYDCPNGYHLDGSASRICKSDFTWSGQPAVCVAENCDSAPCMYGGTCISSVEGFTCMCPAGYKGRTCSTVAQCMLNTPDLSGNLTVVSGQQAVYLPGDSVTYDCPDGYHLSGSATRICGSDFTWSGQPALCVEENCDSAPCLYGGTCVSSVDGFTCNCPAGYEGRTCANVAHCVLPHNQANVLIVVSDQQALYLPGDTVKYGCPNGYYLSGSAVRVCQSDFTWSGSSAVCTRDPCASRPCANGGNCTSNLGTITCQCPDGFVGATCATETGCKPPVLSANVTLVNSGASWFAHGYEITLTCQKGYVVKGSADQSVQQVCRSNGTWSGKLVQCVPAPSSKGTKDKSSSSVPSIVGGVVGGIILLILVILLAGVLIKKWRNHRGKQTFLGLQGDDLSLSTYSNPAFTQSTD</sequence>
<evidence type="ECO:0000259" key="19">
    <source>
        <dbReference type="PROSITE" id="PS50026"/>
    </source>
</evidence>
<feature type="domain" description="SRCR" evidence="20">
    <location>
        <begin position="1216"/>
        <end position="1316"/>
    </location>
</feature>
<dbReference type="CDD" id="cd00033">
    <property type="entry name" value="CCP"/>
    <property type="match status" value="6"/>
</dbReference>
<keyword evidence="5 17" id="KW-0812">Transmembrane</keyword>
<feature type="domain" description="EGF-like" evidence="19">
    <location>
        <begin position="3511"/>
        <end position="3547"/>
    </location>
</feature>
<feature type="disulfide bond" evidence="14">
    <location>
        <begin position="2632"/>
        <end position="2642"/>
    </location>
</feature>
<evidence type="ECO:0000256" key="10">
    <source>
        <dbReference type="ARBA" id="ARBA00023157"/>
    </source>
</evidence>
<feature type="domain" description="SRCR" evidence="20">
    <location>
        <begin position="3350"/>
        <end position="3450"/>
    </location>
</feature>
<feature type="domain" description="EGF-like" evidence="19">
    <location>
        <begin position="282"/>
        <end position="318"/>
    </location>
</feature>
<feature type="disulfide bond" evidence="14">
    <location>
        <begin position="2288"/>
        <end position="2298"/>
    </location>
</feature>
<feature type="disulfide bond" evidence="14">
    <location>
        <begin position="599"/>
        <end position="609"/>
    </location>
</feature>
<dbReference type="GO" id="GO:0005509">
    <property type="term" value="F:calcium ion binding"/>
    <property type="evidence" value="ECO:0007669"/>
    <property type="project" value="InterPro"/>
</dbReference>
<keyword evidence="7" id="KW-0677">Repeat</keyword>
<feature type="domain" description="EGF-like" evidence="19">
    <location>
        <begin position="2319"/>
        <end position="2353"/>
    </location>
</feature>
<feature type="repeat" description="LDL-receptor class B" evidence="16">
    <location>
        <begin position="67"/>
        <end position="111"/>
    </location>
</feature>
<feature type="domain" description="SRCR" evidence="20">
    <location>
        <begin position="2804"/>
        <end position="2904"/>
    </location>
</feature>
<dbReference type="PROSITE" id="PS50026">
    <property type="entry name" value="EGF_3"/>
    <property type="match status" value="13"/>
</dbReference>
<keyword evidence="12" id="KW-0325">Glycoprotein</keyword>
<feature type="disulfide bond" evidence="13">
    <location>
        <begin position="3537"/>
        <end position="3546"/>
    </location>
</feature>
<dbReference type="InterPro" id="IPR001881">
    <property type="entry name" value="EGF-like_Ca-bd_dom"/>
</dbReference>
<feature type="domain" description="SRCR" evidence="20">
    <location>
        <begin position="2115"/>
        <end position="2215"/>
    </location>
</feature>
<feature type="disulfide bond" evidence="14">
    <location>
        <begin position="896"/>
        <end position="960"/>
    </location>
</feature>
<accession>A0A8B8A3E8</accession>
<feature type="disulfide bond" evidence="13">
    <location>
        <begin position="2343"/>
        <end position="2352"/>
    </location>
</feature>
<feature type="disulfide bond" evidence="14">
    <location>
        <begin position="497"/>
        <end position="507"/>
    </location>
</feature>
<feature type="disulfide bond" evidence="14">
    <location>
        <begin position="1389"/>
        <end position="1399"/>
    </location>
</feature>
<dbReference type="GeneID" id="110989982"/>
<dbReference type="GO" id="GO:0009952">
    <property type="term" value="P:anterior/posterior pattern specification"/>
    <property type="evidence" value="ECO:0007669"/>
    <property type="project" value="UniProtKB-ARBA"/>
</dbReference>
<feature type="disulfide bond" evidence="14">
    <location>
        <begin position="3183"/>
        <end position="3193"/>
    </location>
</feature>
<dbReference type="GO" id="GO:0019904">
    <property type="term" value="F:protein domain specific binding"/>
    <property type="evidence" value="ECO:0007669"/>
    <property type="project" value="UniProtKB-ARBA"/>
</dbReference>
<evidence type="ECO:0000256" key="2">
    <source>
        <dbReference type="ARBA" id="ARBA00004613"/>
    </source>
</evidence>
<feature type="disulfide bond" evidence="14">
    <location>
        <begin position="1947"/>
        <end position="2008"/>
    </location>
</feature>
<feature type="disulfide bond" evidence="14">
    <location>
        <begin position="3048"/>
        <end position="3109"/>
    </location>
</feature>
<dbReference type="InterPro" id="IPR000033">
    <property type="entry name" value="LDLR_classB_rpt"/>
</dbReference>
<feature type="domain" description="SRCR" evidence="20">
    <location>
        <begin position="2563"/>
        <end position="2661"/>
    </location>
</feature>
<feature type="disulfide bond" evidence="14">
    <location>
        <begin position="2842"/>
        <end position="2903"/>
    </location>
</feature>
<feature type="domain" description="SRCR" evidence="20">
    <location>
        <begin position="530"/>
        <end position="629"/>
    </location>
</feature>
<feature type="disulfide bond" evidence="14">
    <location>
        <begin position="2977"/>
        <end position="2987"/>
    </location>
</feature>
<evidence type="ECO:0000313" key="22">
    <source>
        <dbReference type="Proteomes" id="UP000694845"/>
    </source>
</evidence>
<keyword evidence="11" id="KW-0675">Receptor</keyword>
<gene>
    <name evidence="23" type="primary">LOC110989982</name>
</gene>
<feature type="disulfide bond" evidence="13">
    <location>
        <begin position="3934"/>
        <end position="3943"/>
    </location>
</feature>
<dbReference type="Gene3D" id="2.120.10.30">
    <property type="entry name" value="TolB, C-terminal domain"/>
    <property type="match status" value="1"/>
</dbReference>
<feature type="disulfide bond" evidence="13">
    <location>
        <begin position="1447"/>
        <end position="1456"/>
    </location>
</feature>
<dbReference type="PROSITE" id="PS50923">
    <property type="entry name" value="SUSHI"/>
    <property type="match status" value="6"/>
</dbReference>
<dbReference type="FunFam" id="3.10.250.10:FF:000006">
    <property type="entry name" value="neurotrypsin isoform X2"/>
    <property type="match status" value="10"/>
</dbReference>
<feature type="disulfide bond" evidence="13">
    <location>
        <begin position="1895"/>
        <end position="1904"/>
    </location>
</feature>
<dbReference type="FunFam" id="2.120.10.30:FF:000241">
    <property type="entry name" value="Low-density lipoprotein receptor-related protein 6"/>
    <property type="match status" value="1"/>
</dbReference>
<keyword evidence="15" id="KW-0768">Sushi</keyword>
<evidence type="ECO:0000256" key="12">
    <source>
        <dbReference type="ARBA" id="ARBA00023180"/>
    </source>
</evidence>
<dbReference type="InterPro" id="IPR001190">
    <property type="entry name" value="SRCR"/>
</dbReference>
<dbReference type="FunFam" id="2.10.25.10:FF:000122">
    <property type="entry name" value="Protein crumbs homolog 2"/>
    <property type="match status" value="1"/>
</dbReference>
<feature type="signal peptide" evidence="18">
    <location>
        <begin position="1"/>
        <end position="20"/>
    </location>
</feature>
<feature type="domain" description="SRCR" evidence="20">
    <location>
        <begin position="2460"/>
        <end position="2561"/>
    </location>
</feature>
<dbReference type="KEGG" id="aplc:110989982"/>
<dbReference type="FunFam" id="2.10.25.10:FF:000095">
    <property type="entry name" value="Notch, isoform B"/>
    <property type="match status" value="4"/>
</dbReference>
<feature type="disulfide bond" evidence="14">
    <location>
        <begin position="940"/>
        <end position="950"/>
    </location>
</feature>
<feature type="disulfide bond" evidence="14">
    <location>
        <begin position="2829"/>
        <end position="2893"/>
    </location>
</feature>
<dbReference type="PANTHER" id="PTHR19331:SF465">
    <property type="entry name" value="EGG PEPTIDE SPERACT RECEPTOR"/>
    <property type="match status" value="1"/>
</dbReference>
<feature type="disulfide bond" evidence="15">
    <location>
        <begin position="3483"/>
        <end position="3510"/>
    </location>
</feature>
<feature type="disulfide bond" evidence="13">
    <location>
        <begin position="3636"/>
        <end position="3645"/>
    </location>
</feature>
<feature type="domain" description="SRCR" evidence="20">
    <location>
        <begin position="2907"/>
        <end position="3008"/>
    </location>
</feature>
<dbReference type="FunFam" id="3.10.250.10:FF:000001">
    <property type="entry name" value="Lysyl oxidase 4 isoform X1"/>
    <property type="match status" value="4"/>
</dbReference>
<feature type="domain" description="EGF-like" evidence="19">
    <location>
        <begin position="1871"/>
        <end position="1905"/>
    </location>
</feature>
<dbReference type="PROSITE" id="PS01186">
    <property type="entry name" value="EGF_2"/>
    <property type="match status" value="13"/>
</dbReference>
<feature type="disulfide bond" evidence="14">
    <location>
        <begin position="909"/>
        <end position="970"/>
    </location>
</feature>
<dbReference type="InterPro" id="IPR011042">
    <property type="entry name" value="6-blade_b-propeller_TolB-like"/>
</dbReference>
<feature type="domain" description="EGF-like" evidence="19">
    <location>
        <begin position="3709"/>
        <end position="3745"/>
    </location>
</feature>
<evidence type="ECO:0000256" key="11">
    <source>
        <dbReference type="ARBA" id="ARBA00023170"/>
    </source>
</evidence>
<comment type="subcellular location">
    <subcellularLocation>
        <location evidence="1">Membrane</location>
        <topology evidence="1">Single-pass membrane protein</topology>
    </subcellularLocation>
    <subcellularLocation>
        <location evidence="2">Secreted</location>
    </subcellularLocation>
</comment>
<dbReference type="SUPFAM" id="SSF63825">
    <property type="entry name" value="YWTD domain"/>
    <property type="match status" value="1"/>
</dbReference>
<feature type="disulfide bond" evidence="13">
    <location>
        <begin position="2790"/>
        <end position="2799"/>
    </location>
</feature>
<dbReference type="GO" id="GO:0016020">
    <property type="term" value="C:membrane"/>
    <property type="evidence" value="ECO:0007669"/>
    <property type="project" value="UniProtKB-SubCell"/>
</dbReference>
<keyword evidence="6 18" id="KW-0732">Signal</keyword>
<feature type="domain" description="SRCR" evidence="20">
    <location>
        <begin position="2218"/>
        <end position="2319"/>
    </location>
</feature>
<feature type="disulfide bond" evidence="14">
    <location>
        <begin position="2395"/>
        <end position="2456"/>
    </location>
</feature>
<dbReference type="RefSeq" id="XP_022110411.1">
    <property type="nucleotide sequence ID" value="XM_022254719.1"/>
</dbReference>
<feature type="disulfide bond" evidence="14">
    <location>
        <begin position="837"/>
        <end position="847"/>
    </location>
</feature>
<feature type="disulfide bond" evidence="14">
    <location>
        <begin position="1079"/>
        <end position="1089"/>
    </location>
</feature>
<protein>
    <submittedName>
        <fullName evidence="23">Uncharacterized protein LOC110989982 isoform X1</fullName>
    </submittedName>
</protein>
<keyword evidence="22" id="KW-1185">Reference proteome</keyword>
<feature type="chain" id="PRO_5034805218" evidence="18">
    <location>
        <begin position="21"/>
        <end position="4086"/>
    </location>
</feature>
<reference evidence="23" key="1">
    <citation type="submission" date="2025-08" db="UniProtKB">
        <authorList>
            <consortium name="RefSeq"/>
        </authorList>
    </citation>
    <scope>IDENTIFICATION</scope>
</reference>
<feature type="disulfide bond" evidence="14">
    <location>
        <begin position="1530"/>
        <end position="1540"/>
    </location>
</feature>
<proteinExistence type="predicted"/>
<keyword evidence="10 14" id="KW-1015">Disulfide bond</keyword>
<feature type="disulfide bond" evidence="15">
    <location>
        <begin position="3582"/>
        <end position="3609"/>
    </location>
</feature>
<feature type="disulfide bond" evidence="14">
    <location>
        <begin position="1183"/>
        <end position="1193"/>
    </location>
</feature>
<evidence type="ECO:0000313" key="23">
    <source>
        <dbReference type="RefSeq" id="XP_022110411.1"/>
    </source>
</evidence>
<feature type="domain" description="EGF-like" evidence="19">
    <location>
        <begin position="3214"/>
        <end position="3248"/>
    </location>
</feature>
<feature type="disulfide bond" evidence="15">
    <location>
        <begin position="3681"/>
        <end position="3708"/>
    </location>
</feature>
<feature type="domain" description="SRCR" evidence="20">
    <location>
        <begin position="1564"/>
        <end position="1665"/>
    </location>
</feature>
<feature type="disulfide bond" evidence="13">
    <location>
        <begin position="754"/>
        <end position="763"/>
    </location>
</feature>
<feature type="domain" description="EGF-like" evidence="19">
    <location>
        <begin position="971"/>
        <end position="1005"/>
    </location>
</feature>
<feature type="disulfide bond" evidence="14">
    <location>
        <begin position="1486"/>
        <end position="1550"/>
    </location>
</feature>
<feature type="domain" description="SRCR" evidence="20">
    <location>
        <begin position="1113"/>
        <end position="1214"/>
    </location>
</feature>
<feature type="domain" description="SRCR" evidence="20">
    <location>
        <begin position="2012"/>
        <end position="2113"/>
    </location>
</feature>
<dbReference type="GO" id="GO:0005576">
    <property type="term" value="C:extracellular region"/>
    <property type="evidence" value="ECO:0007669"/>
    <property type="project" value="UniProtKB-SubCell"/>
</dbReference>
<feature type="disulfide bond" evidence="15">
    <location>
        <begin position="3781"/>
        <end position="3808"/>
    </location>
</feature>
<feature type="disulfide bond" evidence="14">
    <location>
        <begin position="3316"/>
        <end position="3326"/>
    </location>
</feature>
<feature type="domain" description="SRCR" evidence="20">
    <location>
        <begin position="322"/>
        <end position="423"/>
    </location>
</feature>
<feature type="disulfide bond" evidence="13">
    <location>
        <begin position="3735"/>
        <end position="3744"/>
    </location>
</feature>
<feature type="domain" description="SRCR" evidence="20">
    <location>
        <begin position="2357"/>
        <end position="2457"/>
    </location>
</feature>
<dbReference type="Pfam" id="PF00058">
    <property type="entry name" value="Ldl_recept_b"/>
    <property type="match status" value="2"/>
</dbReference>
<feature type="disulfide bond" evidence="14">
    <location>
        <begin position="1840"/>
        <end position="1850"/>
    </location>
</feature>
<feature type="domain" description="SRCR" evidence="20">
    <location>
        <begin position="871"/>
        <end position="971"/>
    </location>
</feature>
<feature type="disulfide bond" evidence="13">
    <location>
        <begin position="995"/>
        <end position="1004"/>
    </location>
</feature>
<feature type="disulfide bond" evidence="13">
    <location>
        <begin position="3835"/>
        <end position="3844"/>
    </location>
</feature>
<organism evidence="22 23">
    <name type="scientific">Acanthaster planci</name>
    <name type="common">Crown-of-thorns starfish</name>
    <dbReference type="NCBI Taxonomy" id="133434"/>
    <lineage>
        <taxon>Eukaryota</taxon>
        <taxon>Metazoa</taxon>
        <taxon>Echinodermata</taxon>
        <taxon>Eleutherozoa</taxon>
        <taxon>Asterozoa</taxon>
        <taxon>Asteroidea</taxon>
        <taxon>Valvatacea</taxon>
        <taxon>Valvatida</taxon>
        <taxon>Acanthasteridae</taxon>
        <taxon>Acanthaster</taxon>
    </lineage>
</organism>
<evidence type="ECO:0000256" key="7">
    <source>
        <dbReference type="ARBA" id="ARBA00022737"/>
    </source>
</evidence>
<evidence type="ECO:0000256" key="3">
    <source>
        <dbReference type="ARBA" id="ARBA00022525"/>
    </source>
</evidence>
<feature type="repeat" description="LDL-receptor class B" evidence="16">
    <location>
        <begin position="155"/>
        <end position="198"/>
    </location>
</feature>
<dbReference type="FunFam" id="2.10.25.10:FF:000066">
    <property type="entry name" value="FAT atypical cadherin 4"/>
    <property type="match status" value="1"/>
</dbReference>
<keyword evidence="9 17" id="KW-0472">Membrane</keyword>
<feature type="disulfide bond" evidence="14">
    <location>
        <begin position="1634"/>
        <end position="1644"/>
    </location>
</feature>
<feature type="disulfide bond" evidence="14">
    <location>
        <begin position="2082"/>
        <end position="2092"/>
    </location>
</feature>
<dbReference type="FunFam" id="2.10.25.10:FF:000012">
    <property type="entry name" value="Delta-like protein"/>
    <property type="match status" value="1"/>
</dbReference>
<feature type="domain" description="SRCR" evidence="20">
    <location>
        <begin position="768"/>
        <end position="868"/>
    </location>
</feature>
<keyword evidence="8 17" id="KW-1133">Transmembrane helix</keyword>
<feature type="domain" description="SRCR" evidence="20">
    <location>
        <begin position="3010"/>
        <end position="3110"/>
    </location>
</feature>
<feature type="domain" description="EGF-like" evidence="19">
    <location>
        <begin position="3908"/>
        <end position="3944"/>
    </location>
</feature>
<evidence type="ECO:0000256" key="15">
    <source>
        <dbReference type="PROSITE-ProRule" id="PRU00302"/>
    </source>
</evidence>
<feature type="domain" description="EGF-like" evidence="19">
    <location>
        <begin position="1423"/>
        <end position="1457"/>
    </location>
</feature>
<dbReference type="Pfam" id="PF00008">
    <property type="entry name" value="EGF"/>
    <property type="match status" value="8"/>
</dbReference>
<feature type="repeat" description="LDL-receptor class B" evidence="16">
    <location>
        <begin position="112"/>
        <end position="154"/>
    </location>
</feature>